<gene>
    <name evidence="2" type="ORF">ACHAWO_000443</name>
</gene>
<feature type="region of interest" description="Disordered" evidence="1">
    <location>
        <begin position="468"/>
        <end position="490"/>
    </location>
</feature>
<dbReference type="InterPro" id="IPR027417">
    <property type="entry name" value="P-loop_NTPase"/>
</dbReference>
<feature type="compositionally biased region" description="Polar residues" evidence="1">
    <location>
        <begin position="585"/>
        <end position="623"/>
    </location>
</feature>
<feature type="compositionally biased region" description="Low complexity" evidence="1">
    <location>
        <begin position="573"/>
        <end position="584"/>
    </location>
</feature>
<organism evidence="2 3">
    <name type="scientific">Cyclotella atomus</name>
    <dbReference type="NCBI Taxonomy" id="382360"/>
    <lineage>
        <taxon>Eukaryota</taxon>
        <taxon>Sar</taxon>
        <taxon>Stramenopiles</taxon>
        <taxon>Ochrophyta</taxon>
        <taxon>Bacillariophyta</taxon>
        <taxon>Coscinodiscophyceae</taxon>
        <taxon>Thalassiosirophycidae</taxon>
        <taxon>Stephanodiscales</taxon>
        <taxon>Stephanodiscaceae</taxon>
        <taxon>Cyclotella</taxon>
    </lineage>
</organism>
<dbReference type="PANTHER" id="PTHR32301:SF6">
    <property type="entry name" value="GOLVESIN-RELATED"/>
    <property type="match status" value="1"/>
</dbReference>
<evidence type="ECO:0008006" key="4">
    <source>
        <dbReference type="Google" id="ProtNLM"/>
    </source>
</evidence>
<feature type="compositionally biased region" description="Basic and acidic residues" evidence="1">
    <location>
        <begin position="176"/>
        <end position="192"/>
    </location>
</feature>
<reference evidence="2 3" key="1">
    <citation type="submission" date="2024-10" db="EMBL/GenBank/DDBJ databases">
        <title>Updated reference genomes for cyclostephanoid diatoms.</title>
        <authorList>
            <person name="Roberts W.R."/>
            <person name="Alverson A.J."/>
        </authorList>
    </citation>
    <scope>NUCLEOTIDE SEQUENCE [LARGE SCALE GENOMIC DNA]</scope>
    <source>
        <strain evidence="2 3">AJA010-31</strain>
    </source>
</reference>
<feature type="region of interest" description="Disordered" evidence="1">
    <location>
        <begin position="1"/>
        <end position="200"/>
    </location>
</feature>
<feature type="region of interest" description="Disordered" evidence="1">
    <location>
        <begin position="906"/>
        <end position="926"/>
    </location>
</feature>
<dbReference type="SUPFAM" id="SSF52540">
    <property type="entry name" value="P-loop containing nucleoside triphosphate hydrolases"/>
    <property type="match status" value="1"/>
</dbReference>
<evidence type="ECO:0000313" key="2">
    <source>
        <dbReference type="EMBL" id="KAL3799211.1"/>
    </source>
</evidence>
<comment type="caution">
    <text evidence="2">The sequence shown here is derived from an EMBL/GenBank/DDBJ whole genome shotgun (WGS) entry which is preliminary data.</text>
</comment>
<proteinExistence type="predicted"/>
<evidence type="ECO:0000313" key="3">
    <source>
        <dbReference type="Proteomes" id="UP001530400"/>
    </source>
</evidence>
<keyword evidence="3" id="KW-1185">Reference proteome</keyword>
<feature type="compositionally biased region" description="Low complexity" evidence="1">
    <location>
        <begin position="475"/>
        <end position="490"/>
    </location>
</feature>
<feature type="compositionally biased region" description="Polar residues" evidence="1">
    <location>
        <begin position="97"/>
        <end position="115"/>
    </location>
</feature>
<accession>A0ABD3QI71</accession>
<dbReference type="PANTHER" id="PTHR32301">
    <property type="entry name" value="COUNTIN RECEPTOR CNR3-RELATED"/>
    <property type="match status" value="1"/>
</dbReference>
<feature type="compositionally biased region" description="Polar residues" evidence="1">
    <location>
        <begin position="57"/>
        <end position="66"/>
    </location>
</feature>
<dbReference type="EMBL" id="JALLPJ020000192">
    <property type="protein sequence ID" value="KAL3799211.1"/>
    <property type="molecule type" value="Genomic_DNA"/>
</dbReference>
<feature type="region of interest" description="Disordered" evidence="1">
    <location>
        <begin position="566"/>
        <end position="652"/>
    </location>
</feature>
<feature type="compositionally biased region" description="Polar residues" evidence="1">
    <location>
        <begin position="160"/>
        <end position="171"/>
    </location>
</feature>
<protein>
    <recommendedName>
        <fullName evidence="4">Sulfotransferase domain-containing protein</fullName>
    </recommendedName>
</protein>
<dbReference type="Proteomes" id="UP001530400">
    <property type="component" value="Unassembled WGS sequence"/>
</dbReference>
<feature type="compositionally biased region" description="Basic and acidic residues" evidence="1">
    <location>
        <begin position="36"/>
        <end position="46"/>
    </location>
</feature>
<dbReference type="AlphaFoldDB" id="A0ABD3QI71"/>
<dbReference type="InterPro" id="IPR053259">
    <property type="entry name" value="Golvesin-related_Golgi"/>
</dbReference>
<feature type="compositionally biased region" description="Acidic residues" evidence="1">
    <location>
        <begin position="47"/>
        <end position="56"/>
    </location>
</feature>
<name>A0ABD3QI71_9STRA</name>
<feature type="compositionally biased region" description="Acidic residues" evidence="1">
    <location>
        <begin position="146"/>
        <end position="159"/>
    </location>
</feature>
<sequence length="996" mass="111237">MASDEEDSIFNTNFVMRRSLSPPRGDNSFISTTDTTRGDHHDHRSDDDEEDQDEESPSLNDLTSVASRPDPRARGNFDFHSDRSGRDDSMRSGRTGNTSSGISSGRTSDHSGSTRKASHRHVDVEARRRRTRRDGSSGRQRREEPLYEESEEEENEDNDGTSTIVSYFTNLRSKRRSGDGGHRYSRSREHYGTRRSSKSGSNALCRSIMGIFEGVNVKTVLLCILAMVMIVQMSQKHHHDRAHALLETQESDAEIISGLNEDEGFTPNVRGGIMSAKEPEDGEDDDAENGELGNIGLYAEENDEISAKEEPPSIVDKEGDLSQMSGMFQQPTGTNSKPGNFQQQQPLGNEFIQQQQSPAGYSNHMGNQFNQNGMARQFVNNQQPFVQGFQSQQSGGYSNSPEGMMVNSYGQQPGGMMVGQQPTNSQSNVVMNGQRPMGNGYYNSQHQMGGQPQILGYTNGQMAMMKEMSDQYEKQQSVPGQYNQQSQQQYGQHQLVGLNSQYGQQQGMIGNEYGQQQQSPTQGQYAPQQGMVGNQYGQQQQGAMQGQYGQQPGAFQGQFGQQQNLGVYGGGMQQQQQPPVYPVQTSMEQQQPMVAQSEQLSRDSQQQKAMVTQSEQFSQSSASVAPVEPEQPVKKEKKGYTPPEPEVPLLKDVPKGYVPPAVPVTDSLPELNNFKDSWDPYAPTDIPMFWHIPKAGGSSIKDALGGCHRFVQATEFGVTDGHINDKEVAIVYPKVPGGADTDRSPFVNIDSSTVEGIQRAKDMGFADSQLADIVVSPFVFETNDLFTQTAQGRLFTVFRHPIDRAISMFYYIQVADWEPSYKPELKSWTLEQYAQSDIVENNWMTRQLSGQLGGELTDANLEKAMEVVRRKFMVGLMTKIEESMTRFEKYFRWKYKVNPPNQESCRERLMSGGSNSNKANKKPLPQKGEPAWDLLAHQNNYDLQLYNYIEQLFVEQEAFVQGIPDNFRLIDATCCKCDPPTYPPEGFACPEAVKNG</sequence>
<evidence type="ECO:0000256" key="1">
    <source>
        <dbReference type="SAM" id="MobiDB-lite"/>
    </source>
</evidence>
<feature type="compositionally biased region" description="Basic and acidic residues" evidence="1">
    <location>
        <begin position="69"/>
        <end position="91"/>
    </location>
</feature>
<feature type="compositionally biased region" description="Basic and acidic residues" evidence="1">
    <location>
        <begin position="133"/>
        <end position="145"/>
    </location>
</feature>
<dbReference type="Gene3D" id="3.40.50.300">
    <property type="entry name" value="P-loop containing nucleotide triphosphate hydrolases"/>
    <property type="match status" value="1"/>
</dbReference>